<feature type="domain" description="DUF2059" evidence="1">
    <location>
        <begin position="95"/>
        <end position="151"/>
    </location>
</feature>
<gene>
    <name evidence="2" type="ORF">LCGC14_0451450</name>
</gene>
<protein>
    <recommendedName>
        <fullName evidence="1">DUF2059 domain-containing protein</fullName>
    </recommendedName>
</protein>
<comment type="caution">
    <text evidence="2">The sequence shown here is derived from an EMBL/GenBank/DDBJ whole genome shotgun (WGS) entry which is preliminary data.</text>
</comment>
<organism evidence="2">
    <name type="scientific">marine sediment metagenome</name>
    <dbReference type="NCBI Taxonomy" id="412755"/>
    <lineage>
        <taxon>unclassified sequences</taxon>
        <taxon>metagenomes</taxon>
        <taxon>ecological metagenomes</taxon>
    </lineage>
</organism>
<evidence type="ECO:0000259" key="1">
    <source>
        <dbReference type="Pfam" id="PF09832"/>
    </source>
</evidence>
<dbReference type="InterPro" id="IPR018637">
    <property type="entry name" value="DUF2059"/>
</dbReference>
<evidence type="ECO:0000313" key="2">
    <source>
        <dbReference type="EMBL" id="KKN68417.1"/>
    </source>
</evidence>
<dbReference type="AlphaFoldDB" id="A0A0F9T0X5"/>
<proteinExistence type="predicted"/>
<reference evidence="2" key="1">
    <citation type="journal article" date="2015" name="Nature">
        <title>Complex archaea that bridge the gap between prokaryotes and eukaryotes.</title>
        <authorList>
            <person name="Spang A."/>
            <person name="Saw J.H."/>
            <person name="Jorgensen S.L."/>
            <person name="Zaremba-Niedzwiedzka K."/>
            <person name="Martijn J."/>
            <person name="Lind A.E."/>
            <person name="van Eijk R."/>
            <person name="Schleper C."/>
            <person name="Guy L."/>
            <person name="Ettema T.J."/>
        </authorList>
    </citation>
    <scope>NUCLEOTIDE SEQUENCE</scope>
</reference>
<name>A0A0F9T0X5_9ZZZZ</name>
<accession>A0A0F9T0X5</accession>
<dbReference type="Pfam" id="PF09832">
    <property type="entry name" value="DUF2059"/>
    <property type="match status" value="1"/>
</dbReference>
<dbReference type="EMBL" id="LAZR01000449">
    <property type="protein sequence ID" value="KKN68417.1"/>
    <property type="molecule type" value="Genomic_DNA"/>
</dbReference>
<sequence length="166" mass="18155">MVNKKLLLVVLLCGSVAIGAAAISVAVAQEDAGDSSSTIDEALRADILKMLKLTGSDKLGEQVFKQMMASLKPLAPNVPEEFWTLLGQEFDMSGMIDLLIPVYAKHLTHEDVQAIIVFYETPAGRNLIAAQPKIVADSMVIGQRWGQEIAQKVMARLQEYQQAEQE</sequence>